<sequence>MAKSVKPVLLIEVTEKRGTGNEGDPARVVVQYWDYNNNLIFESDPTKRD</sequence>
<dbReference type="RefSeq" id="WP_227278771.1">
    <property type="nucleotide sequence ID" value="NZ_JAJDKS010000015.1"/>
</dbReference>
<protein>
    <submittedName>
        <fullName evidence="1">Uncharacterized protein</fullName>
    </submittedName>
</protein>
<accession>A0AAW7QIF7</accession>
<reference evidence="1" key="1">
    <citation type="submission" date="2023-07" db="EMBL/GenBank/DDBJ databases">
        <title>SVep1, a Temperate Phage of Human Oral Commensal Streptococcus vestibularis.</title>
        <authorList>
            <person name="Wu M."/>
            <person name="Zhu Y."/>
            <person name="Li Y."/>
        </authorList>
    </citation>
    <scope>NUCLEOTIDE SEQUENCE</scope>
    <source>
        <strain evidence="1">SVE8</strain>
    </source>
</reference>
<evidence type="ECO:0000313" key="1">
    <source>
        <dbReference type="EMBL" id="MDN5269483.1"/>
    </source>
</evidence>
<dbReference type="Proteomes" id="UP001172310">
    <property type="component" value="Unassembled WGS sequence"/>
</dbReference>
<name>A0AAW7QIF7_STRVE</name>
<organism evidence="1 2">
    <name type="scientific">Streptococcus vestibularis</name>
    <dbReference type="NCBI Taxonomy" id="1343"/>
    <lineage>
        <taxon>Bacteria</taxon>
        <taxon>Bacillati</taxon>
        <taxon>Bacillota</taxon>
        <taxon>Bacilli</taxon>
        <taxon>Lactobacillales</taxon>
        <taxon>Streptococcaceae</taxon>
        <taxon>Streptococcus</taxon>
    </lineage>
</organism>
<evidence type="ECO:0000313" key="2">
    <source>
        <dbReference type="Proteomes" id="UP001172310"/>
    </source>
</evidence>
<gene>
    <name evidence="1" type="ORF">QY913_04935</name>
</gene>
<dbReference type="AlphaFoldDB" id="A0AAW7QIF7"/>
<proteinExistence type="predicted"/>
<comment type="caution">
    <text evidence="1">The sequence shown here is derived from an EMBL/GenBank/DDBJ whole genome shotgun (WGS) entry which is preliminary data.</text>
</comment>
<dbReference type="EMBL" id="JAUJGC010000022">
    <property type="protein sequence ID" value="MDN5269483.1"/>
    <property type="molecule type" value="Genomic_DNA"/>
</dbReference>